<evidence type="ECO:0000259" key="3">
    <source>
        <dbReference type="SMART" id="SM01008"/>
    </source>
</evidence>
<dbReference type="SUPFAM" id="SSF56003">
    <property type="entry name" value="Molybdenum cofactor-binding domain"/>
    <property type="match status" value="1"/>
</dbReference>
<comment type="caution">
    <text evidence="4">The sequence shown here is derived from an EMBL/GenBank/DDBJ whole genome shotgun (WGS) entry which is preliminary data.</text>
</comment>
<evidence type="ECO:0000313" key="5">
    <source>
        <dbReference type="Proteomes" id="UP001597182"/>
    </source>
</evidence>
<protein>
    <submittedName>
        <fullName evidence="4">Xanthine dehydrogenase family protein molybdopterin-binding subunit</fullName>
    </submittedName>
</protein>
<dbReference type="SUPFAM" id="SSF54665">
    <property type="entry name" value="CO dehydrogenase molybdoprotein N-domain-like"/>
    <property type="match status" value="1"/>
</dbReference>
<dbReference type="InterPro" id="IPR000674">
    <property type="entry name" value="Ald_Oxase/Xan_DH_a/b"/>
</dbReference>
<organism evidence="4 5">
    <name type="scientific">Pseudonocardia benzenivorans</name>
    <dbReference type="NCBI Taxonomy" id="228005"/>
    <lineage>
        <taxon>Bacteria</taxon>
        <taxon>Bacillati</taxon>
        <taxon>Actinomycetota</taxon>
        <taxon>Actinomycetes</taxon>
        <taxon>Pseudonocardiales</taxon>
        <taxon>Pseudonocardiaceae</taxon>
        <taxon>Pseudonocardia</taxon>
    </lineage>
</organism>
<keyword evidence="2" id="KW-0560">Oxidoreductase</keyword>
<dbReference type="PANTHER" id="PTHR11908:SF132">
    <property type="entry name" value="ALDEHYDE OXIDASE 1-RELATED"/>
    <property type="match status" value="1"/>
</dbReference>
<keyword evidence="5" id="KW-1185">Reference proteome</keyword>
<dbReference type="Pfam" id="PF01315">
    <property type="entry name" value="Ald_Xan_dh_C"/>
    <property type="match status" value="1"/>
</dbReference>
<dbReference type="Gene3D" id="3.30.365.10">
    <property type="entry name" value="Aldehyde oxidase/xanthine dehydrogenase, molybdopterin binding domain"/>
    <property type="match status" value="4"/>
</dbReference>
<dbReference type="InterPro" id="IPR036856">
    <property type="entry name" value="Ald_Oxase/Xan_DH_a/b_sf"/>
</dbReference>
<name>A0ABW3VQR9_9PSEU</name>
<keyword evidence="1" id="KW-0500">Molybdenum</keyword>
<dbReference type="SMART" id="SM01008">
    <property type="entry name" value="Ald_Xan_dh_C"/>
    <property type="match status" value="1"/>
</dbReference>
<evidence type="ECO:0000256" key="2">
    <source>
        <dbReference type="ARBA" id="ARBA00023002"/>
    </source>
</evidence>
<dbReference type="Pfam" id="PF02738">
    <property type="entry name" value="MoCoBD_1"/>
    <property type="match status" value="1"/>
</dbReference>
<dbReference type="InterPro" id="IPR046867">
    <property type="entry name" value="AldOxase/xan_DH_MoCoBD2"/>
</dbReference>
<gene>
    <name evidence="4" type="ORF">ACFQ34_25705</name>
</gene>
<dbReference type="Pfam" id="PF20256">
    <property type="entry name" value="MoCoBD_2"/>
    <property type="match status" value="1"/>
</dbReference>
<dbReference type="RefSeq" id="WP_346094234.1">
    <property type="nucleotide sequence ID" value="NZ_BAABKS010000090.1"/>
</dbReference>
<reference evidence="5" key="1">
    <citation type="journal article" date="2019" name="Int. J. Syst. Evol. Microbiol.">
        <title>The Global Catalogue of Microorganisms (GCM) 10K type strain sequencing project: providing services to taxonomists for standard genome sequencing and annotation.</title>
        <authorList>
            <consortium name="The Broad Institute Genomics Platform"/>
            <consortium name="The Broad Institute Genome Sequencing Center for Infectious Disease"/>
            <person name="Wu L."/>
            <person name="Ma J."/>
        </authorList>
    </citation>
    <scope>NUCLEOTIDE SEQUENCE [LARGE SCALE GENOMIC DNA]</scope>
    <source>
        <strain evidence="5">CCUG 49018</strain>
    </source>
</reference>
<feature type="domain" description="Aldehyde oxidase/xanthine dehydrogenase a/b hammerhead" evidence="3">
    <location>
        <begin position="42"/>
        <end position="154"/>
    </location>
</feature>
<dbReference type="InterPro" id="IPR037165">
    <property type="entry name" value="AldOxase/xan_DH_Mopterin-bd_sf"/>
</dbReference>
<dbReference type="Gene3D" id="3.90.1170.50">
    <property type="entry name" value="Aldehyde oxidase/xanthine dehydrogenase, a/b hammerhead"/>
    <property type="match status" value="1"/>
</dbReference>
<proteinExistence type="predicted"/>
<dbReference type="InterPro" id="IPR008274">
    <property type="entry name" value="AldOxase/xan_DH_MoCoBD1"/>
</dbReference>
<evidence type="ECO:0000256" key="1">
    <source>
        <dbReference type="ARBA" id="ARBA00022505"/>
    </source>
</evidence>
<accession>A0ABW3VQR9</accession>
<dbReference type="EMBL" id="JBHTMB010000240">
    <property type="protein sequence ID" value="MFD1236696.1"/>
    <property type="molecule type" value="Genomic_DNA"/>
</dbReference>
<dbReference type="InterPro" id="IPR016208">
    <property type="entry name" value="Ald_Oxase/xanthine_DH-like"/>
</dbReference>
<dbReference type="Proteomes" id="UP001597182">
    <property type="component" value="Unassembled WGS sequence"/>
</dbReference>
<evidence type="ECO:0000313" key="4">
    <source>
        <dbReference type="EMBL" id="MFD1236696.1"/>
    </source>
</evidence>
<sequence length="822" mass="88655">MTQTDIPTDVPVATAPAPMAPHKDLKWIGRSVKRVEDPKLLRGLGRYIDDVVLPGMLHAVVLRSPHAHARIVSVDAERARNAPGVVAVLTGPEAAARFAPLPDSGPAPDKHVWRVLAADKVRYVGEGVAVVVAETRYQAEDARTLIDVTYDLLDPIVDPLEAAENTDDLVHEALGTNVAYERTFTFGEVAHDFATADVVVRDRLRWGRQTAHPLDTTAAIGDYDPGTGEMVVHTNSISMTWLAFGAAVALGIPSNKLDLKPYISGGSFGSKQFCWRSTVTAAMMSKITGRPVKYVEDRLDHQLNGDQHGSDRYYDVELALMRDGTFRSLKIDCVDDYGAYIQFGVGSHGNALAQVTGPYRITSTEYRVRAVLTNKTQQGAYRGFGADAGNWALERIVDKAAAELGMDPVDIRRRNLIPPDAFPYHIPSGNMYDSGNYEPVLDHALERFGYAGWREKQALMRAEGRKVGIGIVTANERSVYGATEFWFWFDDKDVPVKTTSTPEGVSLTVDTVGNLTVTLYSTPFWGNSSDTVAAMLVAEEFDVDPADVTVVHHGTKGGLPAAGPGGSRLTVMLAGAVTGAAKKIKDKLLRIAAHDMEVDEADLEWVDGGYQVRGAEDARRSTADLAMLAYLVKTALPAGEESGLAANFVYDHPHLTMPKPDRSDLGSFYPCVGHACHLVAVEVDPETGAVDILDYVAVHDSGTLVNPRSYDGQIVGGTAQGVGTALSEELTYDAGGNPQVGTFWDYLIPTALDVPEVDFGHEQTPSPITAHGIKGGGEAGRLMAPGALSAAIDDALRDHGVRVTELPATPERIVGWLRKEET</sequence>
<dbReference type="PANTHER" id="PTHR11908">
    <property type="entry name" value="XANTHINE DEHYDROGENASE"/>
    <property type="match status" value="1"/>
</dbReference>